<dbReference type="Proteomes" id="UP001151760">
    <property type="component" value="Unassembled WGS sequence"/>
</dbReference>
<protein>
    <submittedName>
        <fullName evidence="1">Uncharacterized protein</fullName>
    </submittedName>
</protein>
<reference evidence="1" key="2">
    <citation type="submission" date="2022-01" db="EMBL/GenBank/DDBJ databases">
        <authorList>
            <person name="Yamashiro T."/>
            <person name="Shiraishi A."/>
            <person name="Satake H."/>
            <person name="Nakayama K."/>
        </authorList>
    </citation>
    <scope>NUCLEOTIDE SEQUENCE</scope>
</reference>
<organism evidence="1 2">
    <name type="scientific">Tanacetum coccineum</name>
    <dbReference type="NCBI Taxonomy" id="301880"/>
    <lineage>
        <taxon>Eukaryota</taxon>
        <taxon>Viridiplantae</taxon>
        <taxon>Streptophyta</taxon>
        <taxon>Embryophyta</taxon>
        <taxon>Tracheophyta</taxon>
        <taxon>Spermatophyta</taxon>
        <taxon>Magnoliopsida</taxon>
        <taxon>eudicotyledons</taxon>
        <taxon>Gunneridae</taxon>
        <taxon>Pentapetalae</taxon>
        <taxon>asterids</taxon>
        <taxon>campanulids</taxon>
        <taxon>Asterales</taxon>
        <taxon>Asteraceae</taxon>
        <taxon>Asteroideae</taxon>
        <taxon>Anthemideae</taxon>
        <taxon>Anthemidinae</taxon>
        <taxon>Tanacetum</taxon>
    </lineage>
</organism>
<keyword evidence="2" id="KW-1185">Reference proteome</keyword>
<sequence>MNERGFCLVVLMAEDWLPTGAGLGIHSLHPSSSIVILNEGFSRPHQLGVLRCAFAGNTYSSVSGSGIDV</sequence>
<dbReference type="EMBL" id="BQNB010018414">
    <property type="protein sequence ID" value="GJT74128.1"/>
    <property type="molecule type" value="Genomic_DNA"/>
</dbReference>
<evidence type="ECO:0000313" key="2">
    <source>
        <dbReference type="Proteomes" id="UP001151760"/>
    </source>
</evidence>
<evidence type="ECO:0000313" key="1">
    <source>
        <dbReference type="EMBL" id="GJT74128.1"/>
    </source>
</evidence>
<comment type="caution">
    <text evidence="1">The sequence shown here is derived from an EMBL/GenBank/DDBJ whole genome shotgun (WGS) entry which is preliminary data.</text>
</comment>
<proteinExistence type="predicted"/>
<reference evidence="1" key="1">
    <citation type="journal article" date="2022" name="Int. J. Mol. Sci.">
        <title>Draft Genome of Tanacetum Coccineum: Genomic Comparison of Closely Related Tanacetum-Family Plants.</title>
        <authorList>
            <person name="Yamashiro T."/>
            <person name="Shiraishi A."/>
            <person name="Nakayama K."/>
            <person name="Satake H."/>
        </authorList>
    </citation>
    <scope>NUCLEOTIDE SEQUENCE</scope>
</reference>
<gene>
    <name evidence="1" type="ORF">Tco_1040853</name>
</gene>
<accession>A0ABQ5GEJ9</accession>
<name>A0ABQ5GEJ9_9ASTR</name>